<reference evidence="10 11" key="1">
    <citation type="journal article" date="2016" name="ISME J.">
        <title>Chasing the elusive Euryarchaeota class WSA2: genomes reveal a uniquely fastidious methyl-reducing methanogen.</title>
        <authorList>
            <person name="Nobu M.K."/>
            <person name="Narihiro T."/>
            <person name="Kuroda K."/>
            <person name="Mei R."/>
            <person name="Liu W.T."/>
        </authorList>
    </citation>
    <scope>NUCLEOTIDE SEQUENCE [LARGE SCALE GENOMIC DNA]</scope>
    <source>
        <strain evidence="7">B03fssc0709_Meth_Bin005</strain>
        <strain evidence="8">B15fssc0709_Meth_Bin003</strain>
        <strain evidence="9">BMIXfssc0709_Meth_Bin006</strain>
    </source>
</reference>
<keyword evidence="3" id="KW-0285">Flavoprotein</keyword>
<accession>A0A150J287</accession>
<evidence type="ECO:0000313" key="8">
    <source>
        <dbReference type="EMBL" id="KYC48699.1"/>
    </source>
</evidence>
<dbReference type="EMBL" id="LNGF01000001">
    <property type="protein sequence ID" value="KYC48699.1"/>
    <property type="molecule type" value="Genomic_DNA"/>
</dbReference>
<evidence type="ECO:0000313" key="9">
    <source>
        <dbReference type="EMBL" id="KYC51347.1"/>
    </source>
</evidence>
<evidence type="ECO:0000256" key="4">
    <source>
        <dbReference type="ARBA" id="ARBA00022643"/>
    </source>
</evidence>
<dbReference type="PANTHER" id="PTHR43278">
    <property type="entry name" value="NAD(P)H-DEPENDENT FMN-CONTAINING OXIDOREDUCTASE YWQN-RELATED"/>
    <property type="match status" value="1"/>
</dbReference>
<dbReference type="EMBL" id="LNGE01000041">
    <property type="protein sequence ID" value="KYC44814.1"/>
    <property type="molecule type" value="Genomic_DNA"/>
</dbReference>
<evidence type="ECO:0000313" key="10">
    <source>
        <dbReference type="Proteomes" id="UP000091929"/>
    </source>
</evidence>
<name>A0A150IJK3_9EURY</name>
<dbReference type="SUPFAM" id="SSF52218">
    <property type="entry name" value="Flavoproteins"/>
    <property type="match status" value="1"/>
</dbReference>
<dbReference type="InterPro" id="IPR051796">
    <property type="entry name" value="ISF_SsuE-like"/>
</dbReference>
<dbReference type="Proteomes" id="UP000092403">
    <property type="component" value="Unassembled WGS sequence"/>
</dbReference>
<dbReference type="EMBL" id="LNJC01000001">
    <property type="protein sequence ID" value="KYC51347.1"/>
    <property type="molecule type" value="Genomic_DNA"/>
</dbReference>
<comment type="caution">
    <text evidence="7">The sequence shown here is derived from an EMBL/GenBank/DDBJ whole genome shotgun (WGS) entry which is preliminary data.</text>
</comment>
<dbReference type="PANTHER" id="PTHR43278:SF2">
    <property type="entry name" value="IRON-SULFUR FLAVOPROTEIN"/>
    <property type="match status" value="1"/>
</dbReference>
<comment type="cofactor">
    <cofactor evidence="2">
        <name>[4Fe-4S] cluster</name>
        <dbReference type="ChEBI" id="CHEBI:49883"/>
    </cofactor>
</comment>
<evidence type="ECO:0000256" key="3">
    <source>
        <dbReference type="ARBA" id="ARBA00022630"/>
    </source>
</evidence>
<accession>A0A150IJK3</accession>
<protein>
    <submittedName>
        <fullName evidence="7">Iron-sulfur flavoprotein</fullName>
    </submittedName>
</protein>
<feature type="domain" description="NADPH-dependent FMN reductase-like" evidence="6">
    <location>
        <begin position="3"/>
        <end position="121"/>
    </location>
</feature>
<comment type="similarity">
    <text evidence="5">Belongs to the SsuE family. Isf subfamily.</text>
</comment>
<evidence type="ECO:0000259" key="6">
    <source>
        <dbReference type="Pfam" id="PF03358"/>
    </source>
</evidence>
<sequence length="184" mass="20741">MAKVLGIIGSPRRNGNTHILVNRVLEGAKSEGAETDSIFLNDFNIKECDGCHACWKGLECAKKDDMNNFYQKIIDSDILVFGTPVYWYAPTAIMKAFIDRFVYFNCPENRDKIRGKQAVVLIPFEEDDDRTALATVEIFEKSIGYLEMNLTDLLLAPGVGEKGAILEKRIILERAFNIGKMLSR</sequence>
<dbReference type="InterPro" id="IPR029039">
    <property type="entry name" value="Flavoprotein-like_sf"/>
</dbReference>
<dbReference type="GO" id="GO:0016491">
    <property type="term" value="F:oxidoreductase activity"/>
    <property type="evidence" value="ECO:0007669"/>
    <property type="project" value="InterPro"/>
</dbReference>
<keyword evidence="4" id="KW-0288">FMN</keyword>
<comment type="cofactor">
    <cofactor evidence="1">
        <name>FMN</name>
        <dbReference type="ChEBI" id="CHEBI:58210"/>
    </cofactor>
</comment>
<evidence type="ECO:0000313" key="7">
    <source>
        <dbReference type="EMBL" id="KYC44814.1"/>
    </source>
</evidence>
<evidence type="ECO:0000256" key="2">
    <source>
        <dbReference type="ARBA" id="ARBA00001966"/>
    </source>
</evidence>
<gene>
    <name evidence="7" type="ORF">APG10_01397</name>
    <name evidence="8" type="ORF">APG11_00009</name>
    <name evidence="9" type="ORF">APG12_00008</name>
</gene>
<organism evidence="7 11">
    <name type="scientific">Candidatus Methanofastidiosum methylothiophilum</name>
    <dbReference type="NCBI Taxonomy" id="1705564"/>
    <lineage>
        <taxon>Archaea</taxon>
        <taxon>Methanobacteriati</taxon>
        <taxon>Methanobacteriota</taxon>
        <taxon>Stenosarchaea group</taxon>
        <taxon>Candidatus Methanofastidiosia</taxon>
        <taxon>Candidatus Methanofastidiosales</taxon>
        <taxon>Candidatus Methanofastidiosaceae</taxon>
        <taxon>Candidatus Methanofastidiosum</taxon>
    </lineage>
</organism>
<dbReference type="Pfam" id="PF03358">
    <property type="entry name" value="FMN_red"/>
    <property type="match status" value="1"/>
</dbReference>
<proteinExistence type="inferred from homology"/>
<dbReference type="Gene3D" id="3.40.50.360">
    <property type="match status" value="1"/>
</dbReference>
<evidence type="ECO:0000256" key="1">
    <source>
        <dbReference type="ARBA" id="ARBA00001917"/>
    </source>
</evidence>
<evidence type="ECO:0000313" key="11">
    <source>
        <dbReference type="Proteomes" id="UP000092401"/>
    </source>
</evidence>
<dbReference type="AlphaFoldDB" id="A0A150IJK3"/>
<evidence type="ECO:0000256" key="5">
    <source>
        <dbReference type="ARBA" id="ARBA00038292"/>
    </source>
</evidence>
<dbReference type="InterPro" id="IPR005025">
    <property type="entry name" value="FMN_Rdtase-like_dom"/>
</dbReference>
<dbReference type="Proteomes" id="UP000091929">
    <property type="component" value="Unassembled WGS sequence"/>
</dbReference>
<dbReference type="Proteomes" id="UP000092401">
    <property type="component" value="Unassembled WGS sequence"/>
</dbReference>
<accession>A0A150IUM2</accession>